<dbReference type="EMBL" id="FRFD01000003">
    <property type="protein sequence ID" value="SHO43272.1"/>
    <property type="molecule type" value="Genomic_DNA"/>
</dbReference>
<evidence type="ECO:0000259" key="1">
    <source>
        <dbReference type="Pfam" id="PF01243"/>
    </source>
</evidence>
<dbReference type="InterPro" id="IPR012349">
    <property type="entry name" value="Split_barrel_FMN-bd"/>
</dbReference>
<accession>A0A1M7XWU6</accession>
<dbReference type="Gene3D" id="2.30.110.10">
    <property type="entry name" value="Electron Transport, Fmn-binding Protein, Chain A"/>
    <property type="match status" value="1"/>
</dbReference>
<protein>
    <submittedName>
        <fullName evidence="2">Uncharacterized protein, pyridoxamine 5'-phosphate oxidase (PNPOx-like) family</fullName>
    </submittedName>
</protein>
<sequence length="164" mass="18634">MSSKFLYHFYILSHLVLLIKNGYDLTIKKEGDKTMEKTYEFLKKCGTYYLATLDGDKPRVRPFGTAHIFEGKLYIETGKVKNVSKQMHANPKIEISAFTEGKWIRVEATAVEDGRIEAQQSLLNEYPSIQGMYKAGDGNTEVWYLKDATATINSFGGEPEVETF</sequence>
<reference evidence="2 3" key="1">
    <citation type="submission" date="2016-12" db="EMBL/GenBank/DDBJ databases">
        <authorList>
            <person name="Song W.-J."/>
            <person name="Kurnit D.M."/>
        </authorList>
    </citation>
    <scope>NUCLEOTIDE SEQUENCE [LARGE SCALE GENOMIC DNA]</scope>
    <source>
        <strain evidence="2 3">DSM 12503</strain>
    </source>
</reference>
<organism evidence="2 3">
    <name type="scientific">Anaerocolumna xylanovorans DSM 12503</name>
    <dbReference type="NCBI Taxonomy" id="1121345"/>
    <lineage>
        <taxon>Bacteria</taxon>
        <taxon>Bacillati</taxon>
        <taxon>Bacillota</taxon>
        <taxon>Clostridia</taxon>
        <taxon>Lachnospirales</taxon>
        <taxon>Lachnospiraceae</taxon>
        <taxon>Anaerocolumna</taxon>
    </lineage>
</organism>
<dbReference type="Proteomes" id="UP000184612">
    <property type="component" value="Unassembled WGS sequence"/>
</dbReference>
<dbReference type="InterPro" id="IPR011576">
    <property type="entry name" value="Pyridox_Oxase_N"/>
</dbReference>
<dbReference type="Pfam" id="PF01243">
    <property type="entry name" value="PNPOx_N"/>
    <property type="match status" value="1"/>
</dbReference>
<evidence type="ECO:0000313" key="3">
    <source>
        <dbReference type="Proteomes" id="UP000184612"/>
    </source>
</evidence>
<keyword evidence="3" id="KW-1185">Reference proteome</keyword>
<evidence type="ECO:0000313" key="2">
    <source>
        <dbReference type="EMBL" id="SHO43272.1"/>
    </source>
</evidence>
<feature type="domain" description="Pyridoxamine 5'-phosphate oxidase N-terminal" evidence="1">
    <location>
        <begin position="36"/>
        <end position="115"/>
    </location>
</feature>
<proteinExistence type="predicted"/>
<dbReference type="AlphaFoldDB" id="A0A1M7XWU6"/>
<gene>
    <name evidence="2" type="ORF">SAMN02745217_00150</name>
</gene>
<dbReference type="SUPFAM" id="SSF50475">
    <property type="entry name" value="FMN-binding split barrel"/>
    <property type="match status" value="1"/>
</dbReference>
<dbReference type="STRING" id="1121345.SAMN02745217_00150"/>
<name>A0A1M7XWU6_9FIRM</name>